<organism evidence="1 2">
    <name type="scientific">Exidia glandulosa HHB12029</name>
    <dbReference type="NCBI Taxonomy" id="1314781"/>
    <lineage>
        <taxon>Eukaryota</taxon>
        <taxon>Fungi</taxon>
        <taxon>Dikarya</taxon>
        <taxon>Basidiomycota</taxon>
        <taxon>Agaricomycotina</taxon>
        <taxon>Agaricomycetes</taxon>
        <taxon>Auriculariales</taxon>
        <taxon>Exidiaceae</taxon>
        <taxon>Exidia</taxon>
    </lineage>
</organism>
<evidence type="ECO:0000313" key="2">
    <source>
        <dbReference type="Proteomes" id="UP000077266"/>
    </source>
</evidence>
<evidence type="ECO:0000313" key="1">
    <source>
        <dbReference type="EMBL" id="KZV99965.1"/>
    </source>
</evidence>
<proteinExistence type="predicted"/>
<dbReference type="Proteomes" id="UP000077266">
    <property type="component" value="Unassembled WGS sequence"/>
</dbReference>
<sequence length="222" mass="26166">MVLEFYPGRFYKFDILNERYARQQDGREVIYGRPCKTIRIEECKQWAARLNVVIAKTRGYYFKIAGIGLIPRFWDGECSRELMMLQLIAGMKYFIVNRNADSSLVMFSAQVDTVLGYWGILEGREPFEECDVRDVVLCDELDTLLELERKAEDMTIPYYERFLVESYYDEGTECGCSQCEPTVEVIEELWYIAEIRFEGLKEEAPALYDRVFCEIRKRSEES</sequence>
<reference evidence="1 2" key="1">
    <citation type="journal article" date="2016" name="Mol. Biol. Evol.">
        <title>Comparative Genomics of Early-Diverging Mushroom-Forming Fungi Provides Insights into the Origins of Lignocellulose Decay Capabilities.</title>
        <authorList>
            <person name="Nagy L.G."/>
            <person name="Riley R."/>
            <person name="Tritt A."/>
            <person name="Adam C."/>
            <person name="Daum C."/>
            <person name="Floudas D."/>
            <person name="Sun H."/>
            <person name="Yadav J.S."/>
            <person name="Pangilinan J."/>
            <person name="Larsson K.H."/>
            <person name="Matsuura K."/>
            <person name="Barry K."/>
            <person name="Labutti K."/>
            <person name="Kuo R."/>
            <person name="Ohm R.A."/>
            <person name="Bhattacharya S.S."/>
            <person name="Shirouzu T."/>
            <person name="Yoshinaga Y."/>
            <person name="Martin F.M."/>
            <person name="Grigoriev I.V."/>
            <person name="Hibbett D.S."/>
        </authorList>
    </citation>
    <scope>NUCLEOTIDE SEQUENCE [LARGE SCALE GENOMIC DNA]</scope>
    <source>
        <strain evidence="1 2">HHB12029</strain>
    </source>
</reference>
<accession>A0A165MZ09</accession>
<keyword evidence="2" id="KW-1185">Reference proteome</keyword>
<protein>
    <submittedName>
        <fullName evidence="1">Uncharacterized protein</fullName>
    </submittedName>
</protein>
<dbReference type="InParanoid" id="A0A165MZ09"/>
<dbReference type="EMBL" id="KV425904">
    <property type="protein sequence ID" value="KZV99965.1"/>
    <property type="molecule type" value="Genomic_DNA"/>
</dbReference>
<name>A0A165MZ09_EXIGL</name>
<gene>
    <name evidence="1" type="ORF">EXIGLDRAFT_831044</name>
</gene>
<dbReference type="AlphaFoldDB" id="A0A165MZ09"/>